<dbReference type="OrthoDB" id="4453618at2"/>
<dbReference type="Pfam" id="PF02517">
    <property type="entry name" value="Rce1-like"/>
    <property type="match status" value="1"/>
</dbReference>
<organism evidence="3 4">
    <name type="scientific">Corynebacterium ureicelerivorans</name>
    <dbReference type="NCBI Taxonomy" id="401472"/>
    <lineage>
        <taxon>Bacteria</taxon>
        <taxon>Bacillati</taxon>
        <taxon>Actinomycetota</taxon>
        <taxon>Actinomycetes</taxon>
        <taxon>Mycobacteriales</taxon>
        <taxon>Corynebacteriaceae</taxon>
        <taxon>Corynebacterium</taxon>
    </lineage>
</organism>
<keyword evidence="1" id="KW-1133">Transmembrane helix</keyword>
<evidence type="ECO:0000256" key="1">
    <source>
        <dbReference type="SAM" id="Phobius"/>
    </source>
</evidence>
<gene>
    <name evidence="3" type="ORF">CUREI_10590</name>
</gene>
<feature type="transmembrane region" description="Helical" evidence="1">
    <location>
        <begin position="56"/>
        <end position="77"/>
    </location>
</feature>
<dbReference type="RefSeq" id="WP_038613284.1">
    <property type="nucleotide sequence ID" value="NZ_CP009215.1"/>
</dbReference>
<dbReference type="GO" id="GO:0006508">
    <property type="term" value="P:proteolysis"/>
    <property type="evidence" value="ECO:0007669"/>
    <property type="project" value="UniProtKB-KW"/>
</dbReference>
<feature type="transmembrane region" description="Helical" evidence="1">
    <location>
        <begin position="175"/>
        <end position="198"/>
    </location>
</feature>
<dbReference type="Proteomes" id="UP000028939">
    <property type="component" value="Chromosome"/>
</dbReference>
<dbReference type="EMBL" id="CP009215">
    <property type="protein sequence ID" value="AIL97660.1"/>
    <property type="molecule type" value="Genomic_DNA"/>
</dbReference>
<reference evidence="3 4" key="1">
    <citation type="submission" date="2014-08" db="EMBL/GenBank/DDBJ databases">
        <title>Complete genome sequence of Corynebacterium ureicelerivorans DSM 45051, a lipophilic and urea-splitting isolate from a blood culture of a septicaemia patient.</title>
        <authorList>
            <person name="Tippelt A."/>
            <person name="Albersmeier A."/>
            <person name="Brinkrolf K."/>
            <person name="Ruckert C."/>
            <person name="Tauch A."/>
        </authorList>
    </citation>
    <scope>NUCLEOTIDE SEQUENCE [LARGE SCALE GENOMIC DNA]</scope>
    <source>
        <strain evidence="3 4">IMMIB RIV-2301</strain>
    </source>
</reference>
<accession>A0A077HMU9</accession>
<keyword evidence="3" id="KW-0645">Protease</keyword>
<feature type="domain" description="CAAX prenyl protease 2/Lysostaphin resistance protein A-like" evidence="2">
    <location>
        <begin position="128"/>
        <end position="217"/>
    </location>
</feature>
<protein>
    <submittedName>
        <fullName evidence="3">CAAX protease</fullName>
    </submittedName>
</protein>
<feature type="transmembrane region" description="Helical" evidence="1">
    <location>
        <begin position="204"/>
        <end position="225"/>
    </location>
</feature>
<sequence>MRRRLKLEIVLVLAVSFGTSGLRAALRLIDSLLKAPLNQQTTTIHDSASTIPWLDLALQATSALTLFAWGGLAWFLLEERWRWPRWADLARGAGFAALIGLPGLAFYVAAVHLGLSKVVVPTTEAVQIPTSLLWSFANGFGEEVVVVMYLVTRLRQLGWKPRQFIAASAALRGSYHLYQGVSAGFGNIVMGVVFAWYFHKTGRVWPLIIAHFLIDAVAFVAYPLLDLSWLGIG</sequence>
<dbReference type="GO" id="GO:0004175">
    <property type="term" value="F:endopeptidase activity"/>
    <property type="evidence" value="ECO:0007669"/>
    <property type="project" value="UniProtKB-ARBA"/>
</dbReference>
<dbReference type="AlphaFoldDB" id="A0A077HMU9"/>
<feature type="transmembrane region" description="Helical" evidence="1">
    <location>
        <begin position="89"/>
        <end position="113"/>
    </location>
</feature>
<dbReference type="GO" id="GO:0080120">
    <property type="term" value="P:CAAX-box protein maturation"/>
    <property type="evidence" value="ECO:0007669"/>
    <property type="project" value="UniProtKB-ARBA"/>
</dbReference>
<proteinExistence type="predicted"/>
<keyword evidence="1" id="KW-0812">Transmembrane</keyword>
<evidence type="ECO:0000313" key="3">
    <source>
        <dbReference type="EMBL" id="AIL97660.1"/>
    </source>
</evidence>
<evidence type="ECO:0000313" key="4">
    <source>
        <dbReference type="Proteomes" id="UP000028939"/>
    </source>
</evidence>
<name>A0A077HMU9_9CORY</name>
<dbReference type="STRING" id="401472.CUREI_10590"/>
<keyword evidence="3" id="KW-0378">Hydrolase</keyword>
<dbReference type="HOGENOM" id="CLU_080128_0_0_11"/>
<keyword evidence="4" id="KW-1185">Reference proteome</keyword>
<dbReference type="InterPro" id="IPR003675">
    <property type="entry name" value="Rce1/LyrA-like_dom"/>
</dbReference>
<evidence type="ECO:0000259" key="2">
    <source>
        <dbReference type="Pfam" id="PF02517"/>
    </source>
</evidence>
<keyword evidence="1" id="KW-0472">Membrane</keyword>
<dbReference type="KEGG" id="cuv:CUREI_10590"/>